<dbReference type="SMART" id="SM00490">
    <property type="entry name" value="HELICc"/>
    <property type="match status" value="1"/>
</dbReference>
<keyword evidence="2 9" id="KW-0547">Nucleotide-binding</keyword>
<evidence type="ECO:0000313" key="12">
    <source>
        <dbReference type="EMBL" id="MBI1682891.1"/>
    </source>
</evidence>
<dbReference type="EC" id="3.6.4.-" evidence="9"/>
<dbReference type="InterPro" id="IPR014001">
    <property type="entry name" value="Helicase_ATP-bd"/>
</dbReference>
<name>A0ABS0SUF5_9CAUL</name>
<dbReference type="Gene3D" id="2.40.10.170">
    <property type="match status" value="1"/>
</dbReference>
<dbReference type="SMART" id="SM01058">
    <property type="entry name" value="CarD_TRCF"/>
    <property type="match status" value="1"/>
</dbReference>
<evidence type="ECO:0000256" key="9">
    <source>
        <dbReference type="HAMAP-Rule" id="MF_00969"/>
    </source>
</evidence>
<evidence type="ECO:0000313" key="13">
    <source>
        <dbReference type="Proteomes" id="UP000639859"/>
    </source>
</evidence>
<evidence type="ECO:0000256" key="2">
    <source>
        <dbReference type="ARBA" id="ARBA00022741"/>
    </source>
</evidence>
<proteinExistence type="inferred from homology"/>
<dbReference type="HAMAP" id="MF_00969">
    <property type="entry name" value="TRCF"/>
    <property type="match status" value="1"/>
</dbReference>
<dbReference type="SUPFAM" id="SSF141259">
    <property type="entry name" value="CarD-like"/>
    <property type="match status" value="1"/>
</dbReference>
<dbReference type="InterPro" id="IPR036101">
    <property type="entry name" value="CarD-like/TRCF_RID_sf"/>
</dbReference>
<dbReference type="Pfam" id="PF17757">
    <property type="entry name" value="UvrB_inter"/>
    <property type="match status" value="1"/>
</dbReference>
<feature type="domain" description="Helicase C-terminal" evidence="11">
    <location>
        <begin position="777"/>
        <end position="931"/>
    </location>
</feature>
<dbReference type="InterPro" id="IPR027417">
    <property type="entry name" value="P-loop_NTPase"/>
</dbReference>
<feature type="domain" description="Helicase ATP-binding" evidence="10">
    <location>
        <begin position="595"/>
        <end position="756"/>
    </location>
</feature>
<dbReference type="Gene3D" id="3.40.50.300">
    <property type="entry name" value="P-loop containing nucleotide triphosphate hydrolases"/>
    <property type="match status" value="2"/>
</dbReference>
<organism evidence="12 13">
    <name type="scientific">Caulobacter hibisci</name>
    <dbReference type="NCBI Taxonomy" id="2035993"/>
    <lineage>
        <taxon>Bacteria</taxon>
        <taxon>Pseudomonadati</taxon>
        <taxon>Pseudomonadota</taxon>
        <taxon>Alphaproteobacteria</taxon>
        <taxon>Caulobacterales</taxon>
        <taxon>Caulobacteraceae</taxon>
        <taxon>Caulobacter</taxon>
    </lineage>
</organism>
<dbReference type="RefSeq" id="WP_198574836.1">
    <property type="nucleotide sequence ID" value="NZ_JADWOX010000002.1"/>
</dbReference>
<dbReference type="InterPro" id="IPR011545">
    <property type="entry name" value="DEAD/DEAH_box_helicase_dom"/>
</dbReference>
<evidence type="ECO:0000256" key="1">
    <source>
        <dbReference type="ARBA" id="ARBA00022490"/>
    </source>
</evidence>
<dbReference type="PANTHER" id="PTHR47964">
    <property type="entry name" value="ATP-DEPENDENT DNA HELICASE HOMOLOG RECG, CHLOROPLASTIC"/>
    <property type="match status" value="1"/>
</dbReference>
<keyword evidence="13" id="KW-1185">Reference proteome</keyword>
<dbReference type="Gene3D" id="3.90.1150.50">
    <property type="entry name" value="Transcription-repair-coupling factor, D7 domain"/>
    <property type="match status" value="1"/>
</dbReference>
<keyword evidence="4 9" id="KW-0378">Hydrolase</keyword>
<evidence type="ECO:0000259" key="10">
    <source>
        <dbReference type="PROSITE" id="PS51192"/>
    </source>
</evidence>
<sequence>MPRTEDAEPPVGEILTPGARPERTVARTTGQAPAAAVAAALAVDAARGVAVHIASSERRAEEIGRALAGLSADIEVLILPPWDCLPYDRASPSRDVMGRRMRTLRALATKAVGPRVLIASPEALVQKLPPRTVLTAAFMTLRCGEPLDLADLARFAARTGYVVDDRIDEPGEIAFLGEVTDIFPADAARPVRIILDEAGQVAEIRLYDPLSQRTEGQVEALLLGPASEWIADAADGDADQDEPVAPRPQGLEHSLADRYGALETLFDLLPKARVSQDSKTAERLADVELHVIEAFEARQSLGGIDGQSPPSPDGLYLLGEALAAGLAGWKARDLDLAGVAPIPNLAIQRNPGRAFCDLVEDQRQAHHRVVLAGLKHEQRPLAKALVRGLDLKPKPVANWAAALAADLGEVVALEVDFDAGFIDAAAGLAVIAASDVVGGRIAAKSAASATDILSEPDLRIGDVVLHEDHGVGVLRDLKTVEIDGLDRDTLQLEYHGGASVLAPIEEIGRIWRYGAEASAVTLDRLKGDGWQARRAQVSHQVDETAVQLVALAKARQARTCEPIVPPKAAYAKFAARFAYPETPDQSAAIEAVLADLASGRPMDRLVCGDVGFGKTEVALRAAAAVALSGRQVAIAAPTTVLARQHYDTFRRRFAGTGIGVAHLSRLVTPAEARIVRQGLESGEVRIVIGTQALAGKDLAFDNLGLMIIDEEQKFGAALKAQLRDLAQDGHLLTLTATPIPRTLQAAMVGIQDVSLIASPPARRRPIRTFLAPFDPASLRTALMREKRRGGQSFFVVPRIEDIAPLAERLAELAPELSVRIAHGALPAEEADAVMVGFADGDGDVLLATNIIESGLDVPRANTMLVWRPDRFGLSQLHQLRGRVGRGRVQGIAYLLADPDDDMSDATRARLSTLEAFDRLGSGLAISARDLDLRGGGDLVGDDQAGHIKMIGAALYQRLLERAVRVARGEVEAADWTPVLNLGQAGAIPLDYVPDPVTRINLYARLARLANLAEIDAFEEELDDRFGPTPELAASLLDLARLQLLARAAEVRQVSAGPKGLALAMSPEAAKGALARVASIAPQARLDEDRVLIAGAFDDADRRRHLVERLLLALAG</sequence>
<accession>A0ABS0SUF5</accession>
<evidence type="ECO:0000256" key="3">
    <source>
        <dbReference type="ARBA" id="ARBA00022763"/>
    </source>
</evidence>
<dbReference type="PROSITE" id="PS51192">
    <property type="entry name" value="HELICASE_ATP_BIND_1"/>
    <property type="match status" value="1"/>
</dbReference>
<dbReference type="Gene3D" id="3.40.50.11180">
    <property type="match status" value="1"/>
</dbReference>
<dbReference type="Pfam" id="PF02559">
    <property type="entry name" value="CarD_TRCF_RID"/>
    <property type="match status" value="1"/>
</dbReference>
<keyword evidence="7 9" id="KW-0238">DNA-binding</keyword>
<dbReference type="EMBL" id="JADWOX010000002">
    <property type="protein sequence ID" value="MBI1682891.1"/>
    <property type="molecule type" value="Genomic_DNA"/>
</dbReference>
<dbReference type="SMART" id="SM00982">
    <property type="entry name" value="TRCF"/>
    <property type="match status" value="1"/>
</dbReference>
<dbReference type="Gene3D" id="3.30.2060.10">
    <property type="entry name" value="Penicillin-binding protein 1b domain"/>
    <property type="match status" value="1"/>
</dbReference>
<gene>
    <name evidence="9" type="primary">mfd</name>
    <name evidence="12" type="ORF">I4Q42_04330</name>
</gene>
<comment type="caution">
    <text evidence="12">The sequence shown here is derived from an EMBL/GenBank/DDBJ whole genome shotgun (WGS) entry which is preliminary data.</text>
</comment>
<evidence type="ECO:0000256" key="8">
    <source>
        <dbReference type="ARBA" id="ARBA00023204"/>
    </source>
</evidence>
<evidence type="ECO:0000256" key="4">
    <source>
        <dbReference type="ARBA" id="ARBA00022801"/>
    </source>
</evidence>
<dbReference type="InterPro" id="IPR004576">
    <property type="entry name" value="Mfd"/>
</dbReference>
<dbReference type="SMART" id="SM00487">
    <property type="entry name" value="DEXDc"/>
    <property type="match status" value="1"/>
</dbReference>
<dbReference type="Pfam" id="PF00270">
    <property type="entry name" value="DEAD"/>
    <property type="match status" value="1"/>
</dbReference>
<evidence type="ECO:0000259" key="11">
    <source>
        <dbReference type="PROSITE" id="PS51194"/>
    </source>
</evidence>
<keyword evidence="3 9" id="KW-0227">DNA damage</keyword>
<dbReference type="SUPFAM" id="SSF143517">
    <property type="entry name" value="TRCF domain-like"/>
    <property type="match status" value="1"/>
</dbReference>
<dbReference type="Proteomes" id="UP000639859">
    <property type="component" value="Unassembled WGS sequence"/>
</dbReference>
<comment type="function">
    <text evidence="9">Couples transcription and DNA repair by recognizing RNA polymerase (RNAP) stalled at DNA lesions. Mediates ATP-dependent release of RNAP and its truncated transcript from the DNA, and recruitment of nucleotide excision repair machinery to the damaged site.</text>
</comment>
<keyword evidence="5 12" id="KW-0347">Helicase</keyword>
<dbReference type="GO" id="GO:0004386">
    <property type="term" value="F:helicase activity"/>
    <property type="evidence" value="ECO:0007669"/>
    <property type="project" value="UniProtKB-KW"/>
</dbReference>
<dbReference type="InterPro" id="IPR003711">
    <property type="entry name" value="CarD-like/TRCF_RID"/>
</dbReference>
<keyword evidence="6 9" id="KW-0067">ATP-binding</keyword>
<evidence type="ECO:0000256" key="6">
    <source>
        <dbReference type="ARBA" id="ARBA00022840"/>
    </source>
</evidence>
<dbReference type="InterPro" id="IPR041471">
    <property type="entry name" value="UvrB_inter"/>
</dbReference>
<dbReference type="Pfam" id="PF00271">
    <property type="entry name" value="Helicase_C"/>
    <property type="match status" value="1"/>
</dbReference>
<keyword evidence="1 9" id="KW-0963">Cytoplasm</keyword>
<dbReference type="SUPFAM" id="SSF52540">
    <property type="entry name" value="P-loop containing nucleoside triphosphate hydrolases"/>
    <property type="match status" value="4"/>
</dbReference>
<dbReference type="PANTHER" id="PTHR47964:SF1">
    <property type="entry name" value="ATP-DEPENDENT DNA HELICASE HOMOLOG RECG, CHLOROPLASTIC"/>
    <property type="match status" value="1"/>
</dbReference>
<comment type="similarity">
    <text evidence="9">In the N-terminal section; belongs to the UvrB family.</text>
</comment>
<dbReference type="InterPro" id="IPR001650">
    <property type="entry name" value="Helicase_C-like"/>
</dbReference>
<comment type="similarity">
    <text evidence="9">In the C-terminal section; belongs to the helicase family. RecG subfamily.</text>
</comment>
<dbReference type="InterPro" id="IPR037235">
    <property type="entry name" value="TRCF-like_C_D7"/>
</dbReference>
<dbReference type="PROSITE" id="PS51194">
    <property type="entry name" value="HELICASE_CTER"/>
    <property type="match status" value="1"/>
</dbReference>
<keyword evidence="8 9" id="KW-0234">DNA repair</keyword>
<dbReference type="InterPro" id="IPR005118">
    <property type="entry name" value="TRCF_C"/>
</dbReference>
<evidence type="ECO:0000256" key="7">
    <source>
        <dbReference type="ARBA" id="ARBA00023125"/>
    </source>
</evidence>
<reference evidence="12 13" key="1">
    <citation type="submission" date="2020-11" db="EMBL/GenBank/DDBJ databases">
        <title>genome sequence of strain KACC 18849.</title>
        <authorList>
            <person name="Gao J."/>
            <person name="Zhang X."/>
        </authorList>
    </citation>
    <scope>NUCLEOTIDE SEQUENCE [LARGE SCALE GENOMIC DNA]</scope>
    <source>
        <strain evidence="12 13">KACC 18849</strain>
    </source>
</reference>
<evidence type="ECO:0000256" key="5">
    <source>
        <dbReference type="ARBA" id="ARBA00022806"/>
    </source>
</evidence>
<comment type="subcellular location">
    <subcellularLocation>
        <location evidence="9">Cytoplasm</location>
    </subcellularLocation>
</comment>
<dbReference type="InterPro" id="IPR047112">
    <property type="entry name" value="RecG/Mfd"/>
</dbReference>
<dbReference type="Pfam" id="PF03461">
    <property type="entry name" value="TRCF"/>
    <property type="match status" value="1"/>
</dbReference>
<protein>
    <recommendedName>
        <fullName evidence="9">Transcription-repair-coupling factor</fullName>
        <shortName evidence="9">TRCF</shortName>
        <ecNumber evidence="9">3.6.4.-</ecNumber>
    </recommendedName>
</protein>